<keyword evidence="4" id="KW-1185">Reference proteome</keyword>
<dbReference type="PANTHER" id="PTHR47977">
    <property type="entry name" value="RAS-RELATED PROTEIN RAB"/>
    <property type="match status" value="1"/>
</dbReference>
<dbReference type="SMART" id="SM00173">
    <property type="entry name" value="RAS"/>
    <property type="match status" value="1"/>
</dbReference>
<accession>A0A1J4KAD4</accession>
<dbReference type="InterPro" id="IPR050227">
    <property type="entry name" value="Rab"/>
</dbReference>
<evidence type="ECO:0000256" key="2">
    <source>
        <dbReference type="ARBA" id="ARBA00023134"/>
    </source>
</evidence>
<dbReference type="CDD" id="cd00154">
    <property type="entry name" value="Rab"/>
    <property type="match status" value="1"/>
</dbReference>
<organism evidence="3 4">
    <name type="scientific">Tritrichomonas foetus</name>
    <dbReference type="NCBI Taxonomy" id="1144522"/>
    <lineage>
        <taxon>Eukaryota</taxon>
        <taxon>Metamonada</taxon>
        <taxon>Parabasalia</taxon>
        <taxon>Tritrichomonadida</taxon>
        <taxon>Tritrichomonadidae</taxon>
        <taxon>Tritrichomonas</taxon>
    </lineage>
</organism>
<name>A0A1J4KAD4_9EUKA</name>
<dbReference type="Proteomes" id="UP000179807">
    <property type="component" value="Unassembled WGS sequence"/>
</dbReference>
<gene>
    <name evidence="3" type="primary">YPT7</name>
    <name evidence="3" type="ORF">TRFO_23147</name>
</gene>
<dbReference type="SUPFAM" id="SSF52540">
    <property type="entry name" value="P-loop containing nucleoside triphosphate hydrolases"/>
    <property type="match status" value="1"/>
</dbReference>
<dbReference type="InterPro" id="IPR001806">
    <property type="entry name" value="Small_GTPase"/>
</dbReference>
<dbReference type="SMART" id="SM00174">
    <property type="entry name" value="RHO"/>
    <property type="match status" value="1"/>
</dbReference>
<proteinExistence type="predicted"/>
<dbReference type="GeneID" id="94837688"/>
<evidence type="ECO:0000256" key="1">
    <source>
        <dbReference type="ARBA" id="ARBA00022741"/>
    </source>
</evidence>
<dbReference type="GO" id="GO:0003924">
    <property type="term" value="F:GTPase activity"/>
    <property type="evidence" value="ECO:0007669"/>
    <property type="project" value="InterPro"/>
</dbReference>
<evidence type="ECO:0000313" key="3">
    <source>
        <dbReference type="EMBL" id="OHT08383.1"/>
    </source>
</evidence>
<evidence type="ECO:0000313" key="4">
    <source>
        <dbReference type="Proteomes" id="UP000179807"/>
    </source>
</evidence>
<dbReference type="Gene3D" id="3.40.50.300">
    <property type="entry name" value="P-loop containing nucleotide triphosphate hydrolases"/>
    <property type="match status" value="1"/>
</dbReference>
<reference evidence="3" key="1">
    <citation type="submission" date="2016-10" db="EMBL/GenBank/DDBJ databases">
        <authorList>
            <person name="Benchimol M."/>
            <person name="Almeida L.G."/>
            <person name="Vasconcelos A.T."/>
            <person name="Perreira-Neves A."/>
            <person name="Rosa I.A."/>
            <person name="Tasca T."/>
            <person name="Bogo M.R."/>
            <person name="de Souza W."/>
        </authorList>
    </citation>
    <scope>NUCLEOTIDE SEQUENCE [LARGE SCALE GENOMIC DNA]</scope>
    <source>
        <strain evidence="3">K</strain>
    </source>
</reference>
<comment type="caution">
    <text evidence="3">The sequence shown here is derived from an EMBL/GenBank/DDBJ whole genome shotgun (WGS) entry which is preliminary data.</text>
</comment>
<dbReference type="EMBL" id="MLAK01000669">
    <property type="protein sequence ID" value="OHT08383.1"/>
    <property type="molecule type" value="Genomic_DNA"/>
</dbReference>
<dbReference type="PRINTS" id="PR00449">
    <property type="entry name" value="RASTRNSFRMNG"/>
</dbReference>
<dbReference type="PROSITE" id="PS51419">
    <property type="entry name" value="RAB"/>
    <property type="match status" value="1"/>
</dbReference>
<dbReference type="Pfam" id="PF00071">
    <property type="entry name" value="Ras"/>
    <property type="match status" value="1"/>
</dbReference>
<dbReference type="SMART" id="SM00175">
    <property type="entry name" value="RAB"/>
    <property type="match status" value="1"/>
</dbReference>
<dbReference type="InterPro" id="IPR027417">
    <property type="entry name" value="P-loop_NTPase"/>
</dbReference>
<dbReference type="NCBIfam" id="TIGR00231">
    <property type="entry name" value="small_GTP"/>
    <property type="match status" value="1"/>
</dbReference>
<dbReference type="VEuPathDB" id="TrichDB:TRFO_23147"/>
<sequence length="209" mass="23265">MSLKSKSKSSLKVIVVGSSGVGKTSLINCFFDRPFENSLYSTVSPSYMQKSLLVDSHKVDLHIWDTAGQEQFQDIGRAFYHGSDVAVVCFDYQHPIAPTNSSPSQSKEATSRENIKMWVKRVRDQVENCFIFLAATKCDEVYGSEEIGSLNQFSNEVASELELTGFYLTSAKNKMGIEELFYEIARCDVPSNDDSTLEENTNGNSNCSC</sequence>
<protein>
    <submittedName>
        <fullName evidence="3">GTP-binding protein YPT7</fullName>
    </submittedName>
</protein>
<dbReference type="PROSITE" id="PS51420">
    <property type="entry name" value="RHO"/>
    <property type="match status" value="1"/>
</dbReference>
<dbReference type="InterPro" id="IPR005225">
    <property type="entry name" value="Small_GTP-bd"/>
</dbReference>
<dbReference type="AlphaFoldDB" id="A0A1J4KAD4"/>
<dbReference type="GO" id="GO:0005525">
    <property type="term" value="F:GTP binding"/>
    <property type="evidence" value="ECO:0007669"/>
    <property type="project" value="UniProtKB-KW"/>
</dbReference>
<keyword evidence="2" id="KW-0342">GTP-binding</keyword>
<dbReference type="RefSeq" id="XP_068361519.1">
    <property type="nucleotide sequence ID" value="XM_068502984.1"/>
</dbReference>
<keyword evidence="1" id="KW-0547">Nucleotide-binding</keyword>